<evidence type="ECO:0000256" key="7">
    <source>
        <dbReference type="ARBA" id="ARBA00023136"/>
    </source>
</evidence>
<dbReference type="PROSITE" id="PS00754">
    <property type="entry name" value="NA_NEUROTRAN_SYMP_2"/>
    <property type="match status" value="1"/>
</dbReference>
<proteinExistence type="inferred from homology"/>
<evidence type="ECO:0000256" key="3">
    <source>
        <dbReference type="ARBA" id="ARBA00022448"/>
    </source>
</evidence>
<feature type="transmembrane region" description="Helical" evidence="10">
    <location>
        <begin position="350"/>
        <end position="376"/>
    </location>
</feature>
<dbReference type="Proteomes" id="UP001233999">
    <property type="component" value="Unassembled WGS sequence"/>
</dbReference>
<dbReference type="InterPro" id="IPR037272">
    <property type="entry name" value="SNS_sf"/>
</dbReference>
<keyword evidence="3" id="KW-0813">Transport</keyword>
<evidence type="ECO:0000256" key="1">
    <source>
        <dbReference type="ARBA" id="ARBA00004141"/>
    </source>
</evidence>
<keyword evidence="4 10" id="KW-0812">Transmembrane</keyword>
<feature type="transmembrane region" description="Helical" evidence="10">
    <location>
        <begin position="7"/>
        <end position="29"/>
    </location>
</feature>
<dbReference type="PANTHER" id="PTHR11616">
    <property type="entry name" value="SODIUM/CHLORIDE DEPENDENT TRANSPORTER"/>
    <property type="match status" value="1"/>
</dbReference>
<feature type="disulfide bond" evidence="9">
    <location>
        <begin position="40"/>
        <end position="49"/>
    </location>
</feature>
<evidence type="ECO:0000256" key="2">
    <source>
        <dbReference type="ARBA" id="ARBA00006459"/>
    </source>
</evidence>
<feature type="transmembrane region" description="Helical" evidence="10">
    <location>
        <begin position="382"/>
        <end position="404"/>
    </location>
</feature>
<evidence type="ECO:0000256" key="8">
    <source>
        <dbReference type="PIRSR" id="PIRSR600175-1"/>
    </source>
</evidence>
<evidence type="ECO:0000256" key="5">
    <source>
        <dbReference type="ARBA" id="ARBA00022847"/>
    </source>
</evidence>
<evidence type="ECO:0008006" key="13">
    <source>
        <dbReference type="Google" id="ProtNLM"/>
    </source>
</evidence>
<dbReference type="GO" id="GO:0089718">
    <property type="term" value="P:amino acid import across plasma membrane"/>
    <property type="evidence" value="ECO:0007669"/>
    <property type="project" value="TreeGrafter"/>
</dbReference>
<dbReference type="AlphaFoldDB" id="A0AAD8AE01"/>
<dbReference type="EMBL" id="JASPKZ010002166">
    <property type="protein sequence ID" value="KAJ9596183.1"/>
    <property type="molecule type" value="Genomic_DNA"/>
</dbReference>
<dbReference type="InterPro" id="IPR000175">
    <property type="entry name" value="Na/ntran_symport"/>
</dbReference>
<reference evidence="11" key="1">
    <citation type="journal article" date="2023" name="IScience">
        <title>Live-bearing cockroach genome reveals convergent evolutionary mechanisms linked to viviparity in insects and beyond.</title>
        <authorList>
            <person name="Fouks B."/>
            <person name="Harrison M.C."/>
            <person name="Mikhailova A.A."/>
            <person name="Marchal E."/>
            <person name="English S."/>
            <person name="Carruthers M."/>
            <person name="Jennings E.C."/>
            <person name="Chiamaka E.L."/>
            <person name="Frigard R.A."/>
            <person name="Pippel M."/>
            <person name="Attardo G.M."/>
            <person name="Benoit J.B."/>
            <person name="Bornberg-Bauer E."/>
            <person name="Tobe S.S."/>
        </authorList>
    </citation>
    <scope>NUCLEOTIDE SEQUENCE</scope>
    <source>
        <strain evidence="11">Stay&amp;Tobe</strain>
    </source>
</reference>
<feature type="transmembrane region" description="Helical" evidence="10">
    <location>
        <begin position="221"/>
        <end position="238"/>
    </location>
</feature>
<protein>
    <recommendedName>
        <fullName evidence="13">Sodium-and chloride-dependent glycine transporter 2</fullName>
    </recommendedName>
</protein>
<feature type="binding site" evidence="8">
    <location>
        <position position="325"/>
    </location>
    <ligand>
        <name>Na(+)</name>
        <dbReference type="ChEBI" id="CHEBI:29101"/>
        <label>1</label>
    </ligand>
</feature>
<keyword evidence="12" id="KW-1185">Reference proteome</keyword>
<comment type="subcellular location">
    <subcellularLocation>
        <location evidence="1">Membrane</location>
        <topology evidence="1">Multi-pass membrane protein</topology>
    </subcellularLocation>
</comment>
<keyword evidence="9" id="KW-1015">Disulfide bond</keyword>
<keyword evidence="6 10" id="KW-1133">Transmembrane helix</keyword>
<evidence type="ECO:0000256" key="9">
    <source>
        <dbReference type="PIRSR" id="PIRSR600175-2"/>
    </source>
</evidence>
<dbReference type="SUPFAM" id="SSF161070">
    <property type="entry name" value="SNF-like"/>
    <property type="match status" value="1"/>
</dbReference>
<dbReference type="GO" id="GO:0015187">
    <property type="term" value="F:glycine transmembrane transporter activity"/>
    <property type="evidence" value="ECO:0007669"/>
    <property type="project" value="TreeGrafter"/>
</dbReference>
<comment type="caution">
    <text evidence="11">The sequence shown here is derived from an EMBL/GenBank/DDBJ whole genome shotgun (WGS) entry which is preliminary data.</text>
</comment>
<feature type="binding site" evidence="8">
    <location>
        <position position="321"/>
    </location>
    <ligand>
        <name>Na(+)</name>
        <dbReference type="ChEBI" id="CHEBI:29101"/>
        <label>1</label>
    </ligand>
</feature>
<feature type="transmembrane region" description="Helical" evidence="10">
    <location>
        <begin position="250"/>
        <end position="275"/>
    </location>
</feature>
<sequence length="414" mass="45765">LGFSTLIVITLITIYYQVIIAWTIFYMAASFTSELPWGSCHHDFNTDQCYSGAENAKCLSMSNNETGDLIFHLRTCYPVAKICEDNNLTFINASYCFNEGTNTEEHITKFLSRVLSSEEYFRDYALGINGADWEDFGSPRWQNVLCLLLSYIILYLCLMKGVESSGKAAYFTAIFPYIILIALLIRSTTLHGSYDGIMFYVTPDWSKLTDASVWGDAASQTFYALGIGCGSLVTLASYSRFKNNCHRDAFFVSIANALTSVLAGFVVFATLGFLAKELDVGVDEVVASGPGLAFVTYAEAVLHMPIPTLWGILFFFMLFTLGIGSQFAGVQALNTTVIDHWISLRTKKELVCAGTCVFCFLLAIPMCCNGGVYLFTLMDYNTASWAILVIGLAEVVLIAWVYVLPISTLIAPCR</sequence>
<feature type="non-terminal residue" evidence="11">
    <location>
        <position position="1"/>
    </location>
</feature>
<evidence type="ECO:0000313" key="11">
    <source>
        <dbReference type="EMBL" id="KAJ9596183.1"/>
    </source>
</evidence>
<feature type="transmembrane region" description="Helical" evidence="10">
    <location>
        <begin position="141"/>
        <end position="158"/>
    </location>
</feature>
<organism evidence="11 12">
    <name type="scientific">Diploptera punctata</name>
    <name type="common">Pacific beetle cockroach</name>
    <dbReference type="NCBI Taxonomy" id="6984"/>
    <lineage>
        <taxon>Eukaryota</taxon>
        <taxon>Metazoa</taxon>
        <taxon>Ecdysozoa</taxon>
        <taxon>Arthropoda</taxon>
        <taxon>Hexapoda</taxon>
        <taxon>Insecta</taxon>
        <taxon>Pterygota</taxon>
        <taxon>Neoptera</taxon>
        <taxon>Polyneoptera</taxon>
        <taxon>Dictyoptera</taxon>
        <taxon>Blattodea</taxon>
        <taxon>Blaberoidea</taxon>
        <taxon>Blaberidae</taxon>
        <taxon>Diplopterinae</taxon>
        <taxon>Diploptera</taxon>
    </lineage>
</organism>
<feature type="transmembrane region" description="Helical" evidence="10">
    <location>
        <begin position="170"/>
        <end position="189"/>
    </location>
</feature>
<comment type="similarity">
    <text evidence="2">Belongs to the sodium:neurotransmitter symporter (SNF) (TC 2.A.22) family.</text>
</comment>
<evidence type="ECO:0000256" key="6">
    <source>
        <dbReference type="ARBA" id="ARBA00022989"/>
    </source>
</evidence>
<name>A0AAD8AE01_DIPPU</name>
<feature type="transmembrane region" description="Helical" evidence="10">
    <location>
        <begin position="309"/>
        <end position="330"/>
    </location>
</feature>
<evidence type="ECO:0000313" key="12">
    <source>
        <dbReference type="Proteomes" id="UP001233999"/>
    </source>
</evidence>
<keyword evidence="8" id="KW-0479">Metal-binding</keyword>
<feature type="binding site" evidence="8">
    <location>
        <position position="256"/>
    </location>
    <ligand>
        <name>Na(+)</name>
        <dbReference type="ChEBI" id="CHEBI:29101"/>
        <label>1</label>
    </ligand>
</feature>
<dbReference type="PANTHER" id="PTHR11616:SF236">
    <property type="entry name" value="TRANSPORTER"/>
    <property type="match status" value="1"/>
</dbReference>
<keyword evidence="7 10" id="KW-0472">Membrane</keyword>
<dbReference type="GO" id="GO:0046872">
    <property type="term" value="F:metal ion binding"/>
    <property type="evidence" value="ECO:0007669"/>
    <property type="project" value="UniProtKB-KW"/>
</dbReference>
<dbReference type="GO" id="GO:0005886">
    <property type="term" value="C:plasma membrane"/>
    <property type="evidence" value="ECO:0007669"/>
    <property type="project" value="TreeGrafter"/>
</dbReference>
<keyword evidence="5" id="KW-0769">Symport</keyword>
<dbReference type="Pfam" id="PF00209">
    <property type="entry name" value="SNF"/>
    <property type="match status" value="2"/>
</dbReference>
<evidence type="ECO:0000256" key="10">
    <source>
        <dbReference type="SAM" id="Phobius"/>
    </source>
</evidence>
<reference evidence="11" key="2">
    <citation type="submission" date="2023-05" db="EMBL/GenBank/DDBJ databases">
        <authorList>
            <person name="Fouks B."/>
        </authorList>
    </citation>
    <scope>NUCLEOTIDE SEQUENCE</scope>
    <source>
        <strain evidence="11">Stay&amp;Tobe</strain>
        <tissue evidence="11">Testes</tissue>
    </source>
</reference>
<gene>
    <name evidence="11" type="ORF">L9F63_027193</name>
</gene>
<evidence type="ECO:0000256" key="4">
    <source>
        <dbReference type="ARBA" id="ARBA00022692"/>
    </source>
</evidence>
<dbReference type="GO" id="GO:0005283">
    <property type="term" value="F:amino acid:sodium symporter activity"/>
    <property type="evidence" value="ECO:0007669"/>
    <property type="project" value="TreeGrafter"/>
</dbReference>
<dbReference type="PROSITE" id="PS50267">
    <property type="entry name" value="NA_NEUROTRAN_SYMP_3"/>
    <property type="match status" value="1"/>
</dbReference>
<dbReference type="PRINTS" id="PR00176">
    <property type="entry name" value="NANEUSMPORT"/>
</dbReference>
<dbReference type="GO" id="GO:0015179">
    <property type="term" value="F:L-amino acid transmembrane transporter activity"/>
    <property type="evidence" value="ECO:0007669"/>
    <property type="project" value="TreeGrafter"/>
</dbReference>
<accession>A0AAD8AE01</accession>
<feature type="non-terminal residue" evidence="11">
    <location>
        <position position="414"/>
    </location>
</feature>
<keyword evidence="8" id="KW-0915">Sodium</keyword>